<dbReference type="PROSITE" id="PS52029">
    <property type="entry name" value="LD_TPASE"/>
    <property type="match status" value="1"/>
</dbReference>
<keyword evidence="6 9" id="KW-0133">Cell shape</keyword>
<organism evidence="12 13">
    <name type="scientific">Candidatus Scalindua rubra</name>
    <dbReference type="NCBI Taxonomy" id="1872076"/>
    <lineage>
        <taxon>Bacteria</taxon>
        <taxon>Pseudomonadati</taxon>
        <taxon>Planctomycetota</taxon>
        <taxon>Candidatus Brocadiia</taxon>
        <taxon>Candidatus Brocadiales</taxon>
        <taxon>Candidatus Scalinduaceae</taxon>
        <taxon>Candidatus Scalindua</taxon>
    </lineage>
</organism>
<evidence type="ECO:0000259" key="10">
    <source>
        <dbReference type="PROSITE" id="PS51782"/>
    </source>
</evidence>
<evidence type="ECO:0000256" key="3">
    <source>
        <dbReference type="ARBA" id="ARBA00022676"/>
    </source>
</evidence>
<protein>
    <submittedName>
        <fullName evidence="12">ErfK/YbiS/YcfS/YnhG family protein</fullName>
    </submittedName>
</protein>
<evidence type="ECO:0000256" key="2">
    <source>
        <dbReference type="ARBA" id="ARBA00005992"/>
    </source>
</evidence>
<evidence type="ECO:0000256" key="4">
    <source>
        <dbReference type="ARBA" id="ARBA00022679"/>
    </source>
</evidence>
<dbReference type="AlphaFoldDB" id="A0A1E3XG62"/>
<dbReference type="GO" id="GO:0016757">
    <property type="term" value="F:glycosyltransferase activity"/>
    <property type="evidence" value="ECO:0007669"/>
    <property type="project" value="UniProtKB-KW"/>
</dbReference>
<dbReference type="CDD" id="cd00118">
    <property type="entry name" value="LysM"/>
    <property type="match status" value="1"/>
</dbReference>
<keyword evidence="7 9" id="KW-0573">Peptidoglycan synthesis</keyword>
<reference evidence="12 13" key="1">
    <citation type="submission" date="2016-07" db="EMBL/GenBank/DDBJ databases">
        <title>Draft genome of Scalindua rubra, obtained from a brine-seawater interface in the Red Sea, sheds light on salt adaptation in anammox bacteria.</title>
        <authorList>
            <person name="Speth D.R."/>
            <person name="Lagkouvardos I."/>
            <person name="Wang Y."/>
            <person name="Qian P.-Y."/>
            <person name="Dutilh B.E."/>
            <person name="Jetten M.S."/>
        </authorList>
    </citation>
    <scope>NUCLEOTIDE SEQUENCE [LARGE SCALE GENOMIC DNA]</scope>
    <source>
        <strain evidence="12">BSI-1</strain>
    </source>
</reference>
<dbReference type="GO" id="GO:0071555">
    <property type="term" value="P:cell wall organization"/>
    <property type="evidence" value="ECO:0007669"/>
    <property type="project" value="UniProtKB-UniRule"/>
</dbReference>
<dbReference type="SUPFAM" id="SSF54106">
    <property type="entry name" value="LysM domain"/>
    <property type="match status" value="1"/>
</dbReference>
<dbReference type="Pfam" id="PF03734">
    <property type="entry name" value="YkuD"/>
    <property type="match status" value="1"/>
</dbReference>
<accession>A0A1E3XG62</accession>
<feature type="active site" description="Nucleophile" evidence="9">
    <location>
        <position position="296"/>
    </location>
</feature>
<dbReference type="Gene3D" id="2.40.440.10">
    <property type="entry name" value="L,D-transpeptidase catalytic domain-like"/>
    <property type="match status" value="1"/>
</dbReference>
<keyword evidence="4" id="KW-0808">Transferase</keyword>
<name>A0A1E3XG62_9BACT</name>
<dbReference type="UniPathway" id="UPA00219"/>
<evidence type="ECO:0000256" key="5">
    <source>
        <dbReference type="ARBA" id="ARBA00022801"/>
    </source>
</evidence>
<evidence type="ECO:0000259" key="11">
    <source>
        <dbReference type="PROSITE" id="PS52029"/>
    </source>
</evidence>
<dbReference type="InterPro" id="IPR018392">
    <property type="entry name" value="LysM"/>
</dbReference>
<dbReference type="GO" id="GO:0071972">
    <property type="term" value="F:peptidoglycan L,D-transpeptidase activity"/>
    <property type="evidence" value="ECO:0007669"/>
    <property type="project" value="TreeGrafter"/>
</dbReference>
<comment type="pathway">
    <text evidence="1 9">Cell wall biogenesis; peptidoglycan biosynthesis.</text>
</comment>
<dbReference type="Pfam" id="PF01476">
    <property type="entry name" value="LysM"/>
    <property type="match status" value="1"/>
</dbReference>
<evidence type="ECO:0000256" key="9">
    <source>
        <dbReference type="PROSITE-ProRule" id="PRU01373"/>
    </source>
</evidence>
<keyword evidence="3" id="KW-0328">Glycosyltransferase</keyword>
<evidence type="ECO:0000313" key="12">
    <source>
        <dbReference type="EMBL" id="ODS34623.1"/>
    </source>
</evidence>
<feature type="domain" description="LysM" evidence="10">
    <location>
        <begin position="148"/>
        <end position="191"/>
    </location>
</feature>
<dbReference type="Gene3D" id="3.10.350.10">
    <property type="entry name" value="LysM domain"/>
    <property type="match status" value="1"/>
</dbReference>
<comment type="similarity">
    <text evidence="2">Belongs to the YkuD family.</text>
</comment>
<evidence type="ECO:0000256" key="8">
    <source>
        <dbReference type="ARBA" id="ARBA00023316"/>
    </source>
</evidence>
<dbReference type="PANTHER" id="PTHR30582:SF24">
    <property type="entry name" value="L,D-TRANSPEPTIDASE ERFK_SRFK-RELATED"/>
    <property type="match status" value="1"/>
</dbReference>
<dbReference type="InterPro" id="IPR038063">
    <property type="entry name" value="Transpep_catalytic_dom"/>
</dbReference>
<sequence length="321" mass="37143">MKNLIYVVFILNLVCFFIYQECMNMMTYAYGEDNVPFTQQPYLLAENNTEEDNFINEKDIIVNIDEFDKELYEKDSRKEIVNKKKKGSHSIDLAFEYIKKGKKYEARNMLSDLYFTETDYDERKKIKAELDKLNAELVFSPLPSPDAIFHNVSQGDSLIKIASKYNTTYKSIMRINNKSRTIVKIGERLKVLNGRLSLLVDKKDFTLTVLLNGHYIKQYPIGIGMYDKTPEGVFVVNNKVKNPVWYSPEGVFPFGDPKNVLGTRWIGFEEKEGLYGYGIHGTTEPESIGKAMSNGCIRLRNEDVEELYDFVKKNTNVVIQK</sequence>
<dbReference type="GO" id="GO:0005576">
    <property type="term" value="C:extracellular region"/>
    <property type="evidence" value="ECO:0007669"/>
    <property type="project" value="TreeGrafter"/>
</dbReference>
<dbReference type="Proteomes" id="UP000094056">
    <property type="component" value="Unassembled WGS sequence"/>
</dbReference>
<comment type="caution">
    <text evidence="12">The sequence shown here is derived from an EMBL/GenBank/DDBJ whole genome shotgun (WGS) entry which is preliminary data.</text>
</comment>
<dbReference type="InterPro" id="IPR050979">
    <property type="entry name" value="LD-transpeptidase"/>
</dbReference>
<dbReference type="SMART" id="SM00257">
    <property type="entry name" value="LysM"/>
    <property type="match status" value="1"/>
</dbReference>
<evidence type="ECO:0000256" key="1">
    <source>
        <dbReference type="ARBA" id="ARBA00004752"/>
    </source>
</evidence>
<keyword evidence="5" id="KW-0378">Hydrolase</keyword>
<gene>
    <name evidence="12" type="ORF">SCARUB_00203</name>
</gene>
<evidence type="ECO:0000256" key="6">
    <source>
        <dbReference type="ARBA" id="ARBA00022960"/>
    </source>
</evidence>
<dbReference type="InterPro" id="IPR005490">
    <property type="entry name" value="LD_TPept_cat_dom"/>
</dbReference>
<dbReference type="GO" id="GO:0008360">
    <property type="term" value="P:regulation of cell shape"/>
    <property type="evidence" value="ECO:0007669"/>
    <property type="project" value="UniProtKB-UniRule"/>
</dbReference>
<dbReference type="GO" id="GO:0018104">
    <property type="term" value="P:peptidoglycan-protein cross-linking"/>
    <property type="evidence" value="ECO:0007669"/>
    <property type="project" value="TreeGrafter"/>
</dbReference>
<dbReference type="CDD" id="cd16913">
    <property type="entry name" value="YkuD_like"/>
    <property type="match status" value="1"/>
</dbReference>
<keyword evidence="8 9" id="KW-0961">Cell wall biogenesis/degradation</keyword>
<evidence type="ECO:0000256" key="7">
    <source>
        <dbReference type="ARBA" id="ARBA00022984"/>
    </source>
</evidence>
<feature type="active site" description="Proton donor/acceptor" evidence="9">
    <location>
        <position position="280"/>
    </location>
</feature>
<dbReference type="SUPFAM" id="SSF141523">
    <property type="entry name" value="L,D-transpeptidase catalytic domain-like"/>
    <property type="match status" value="1"/>
</dbReference>
<dbReference type="PROSITE" id="PS51782">
    <property type="entry name" value="LYSM"/>
    <property type="match status" value="1"/>
</dbReference>
<dbReference type="EMBL" id="MAYW01000003">
    <property type="protein sequence ID" value="ODS34623.1"/>
    <property type="molecule type" value="Genomic_DNA"/>
</dbReference>
<feature type="domain" description="L,D-TPase catalytic" evidence="11">
    <location>
        <begin position="196"/>
        <end position="320"/>
    </location>
</feature>
<evidence type="ECO:0000313" key="13">
    <source>
        <dbReference type="Proteomes" id="UP000094056"/>
    </source>
</evidence>
<dbReference type="PANTHER" id="PTHR30582">
    <property type="entry name" value="L,D-TRANSPEPTIDASE"/>
    <property type="match status" value="1"/>
</dbReference>
<dbReference type="InterPro" id="IPR036779">
    <property type="entry name" value="LysM_dom_sf"/>
</dbReference>
<proteinExistence type="inferred from homology"/>